<dbReference type="EMBL" id="CAXLJM020000041">
    <property type="protein sequence ID" value="CAL8109584.1"/>
    <property type="molecule type" value="Genomic_DNA"/>
</dbReference>
<reference evidence="2 3" key="1">
    <citation type="submission" date="2024-08" db="EMBL/GenBank/DDBJ databases">
        <authorList>
            <person name="Cucini C."/>
            <person name="Frati F."/>
        </authorList>
    </citation>
    <scope>NUCLEOTIDE SEQUENCE [LARGE SCALE GENOMIC DNA]</scope>
</reference>
<keyword evidence="3" id="KW-1185">Reference proteome</keyword>
<keyword evidence="1" id="KW-0472">Membrane</keyword>
<comment type="caution">
    <text evidence="2">The sequence shown here is derived from an EMBL/GenBank/DDBJ whole genome shotgun (WGS) entry which is preliminary data.</text>
</comment>
<proteinExistence type="predicted"/>
<evidence type="ECO:0000313" key="2">
    <source>
        <dbReference type="EMBL" id="CAL8109584.1"/>
    </source>
</evidence>
<name>A0ABP1QPG8_9HEXA</name>
<keyword evidence="1" id="KW-1133">Transmembrane helix</keyword>
<feature type="transmembrane region" description="Helical" evidence="1">
    <location>
        <begin position="121"/>
        <end position="144"/>
    </location>
</feature>
<accession>A0ABP1QPG8</accession>
<evidence type="ECO:0000313" key="3">
    <source>
        <dbReference type="Proteomes" id="UP001642540"/>
    </source>
</evidence>
<protein>
    <submittedName>
        <fullName evidence="2">Uncharacterized protein</fullName>
    </submittedName>
</protein>
<gene>
    <name evidence="2" type="ORF">ODALV1_LOCUS13503</name>
</gene>
<feature type="transmembrane region" description="Helical" evidence="1">
    <location>
        <begin position="193"/>
        <end position="217"/>
    </location>
</feature>
<keyword evidence="1" id="KW-0812">Transmembrane</keyword>
<organism evidence="2 3">
    <name type="scientific">Orchesella dallaii</name>
    <dbReference type="NCBI Taxonomy" id="48710"/>
    <lineage>
        <taxon>Eukaryota</taxon>
        <taxon>Metazoa</taxon>
        <taxon>Ecdysozoa</taxon>
        <taxon>Arthropoda</taxon>
        <taxon>Hexapoda</taxon>
        <taxon>Collembola</taxon>
        <taxon>Entomobryomorpha</taxon>
        <taxon>Entomobryoidea</taxon>
        <taxon>Orchesellidae</taxon>
        <taxon>Orchesellinae</taxon>
        <taxon>Orchesella</taxon>
    </lineage>
</organism>
<feature type="transmembrane region" description="Helical" evidence="1">
    <location>
        <begin position="156"/>
        <end position="181"/>
    </location>
</feature>
<dbReference type="Proteomes" id="UP001642540">
    <property type="component" value="Unassembled WGS sequence"/>
</dbReference>
<evidence type="ECO:0000256" key="1">
    <source>
        <dbReference type="SAM" id="Phobius"/>
    </source>
</evidence>
<feature type="transmembrane region" description="Helical" evidence="1">
    <location>
        <begin position="63"/>
        <end position="83"/>
    </location>
</feature>
<sequence>MKSGFHADMALESEPIQRADRNIPLNSFGVPGVDWESIRRAFQLPNQYLRTCTLKEGTVITMIIYQTMSLAVVAFLLVMILIFPKQTHYWWKEKFRNDLDYYYQGENEDLQKRLRPLVEPMTYAVIGVHGLFFLTGCIVIFALLRKHAHPLWYMPWILVSTTLSIIHWLMCGTMIIVTFILAFYRDISVTWDIVPILCTIVYGVGWTYSCAIVIAHYKRRCVVKFWRSKAHLIGSDSYPPEITEYLYRYVKTQ</sequence>